<comment type="caution">
    <text evidence="1">The sequence shown here is derived from an EMBL/GenBank/DDBJ whole genome shotgun (WGS) entry which is preliminary data.</text>
</comment>
<dbReference type="EMBL" id="REGN01004341">
    <property type="protein sequence ID" value="RNA17929.1"/>
    <property type="molecule type" value="Genomic_DNA"/>
</dbReference>
<proteinExistence type="predicted"/>
<evidence type="ECO:0000313" key="2">
    <source>
        <dbReference type="Proteomes" id="UP000276133"/>
    </source>
</evidence>
<protein>
    <submittedName>
        <fullName evidence="1">Uncharacterized protein</fullName>
    </submittedName>
</protein>
<gene>
    <name evidence="1" type="ORF">BpHYR1_004688</name>
</gene>
<accession>A0A3M7R398</accession>
<sequence length="87" mass="10263">MLNQAGFTDRNCVVFKIRNSRLKTTRLFFILISFLSNSIGFKRRQKPFGQTQGFDFLNNLRKSFSLNNDYEYILSSSFIDPLFLVHE</sequence>
<name>A0A3M7R398_BRAPC</name>
<keyword evidence="2" id="KW-1185">Reference proteome</keyword>
<dbReference type="Proteomes" id="UP000276133">
    <property type="component" value="Unassembled WGS sequence"/>
</dbReference>
<organism evidence="1 2">
    <name type="scientific">Brachionus plicatilis</name>
    <name type="common">Marine rotifer</name>
    <name type="synonym">Brachionus muelleri</name>
    <dbReference type="NCBI Taxonomy" id="10195"/>
    <lineage>
        <taxon>Eukaryota</taxon>
        <taxon>Metazoa</taxon>
        <taxon>Spiralia</taxon>
        <taxon>Gnathifera</taxon>
        <taxon>Rotifera</taxon>
        <taxon>Eurotatoria</taxon>
        <taxon>Monogononta</taxon>
        <taxon>Pseudotrocha</taxon>
        <taxon>Ploima</taxon>
        <taxon>Brachionidae</taxon>
        <taxon>Brachionus</taxon>
    </lineage>
</organism>
<reference evidence="1 2" key="1">
    <citation type="journal article" date="2018" name="Sci. Rep.">
        <title>Genomic signatures of local adaptation to the degree of environmental predictability in rotifers.</title>
        <authorList>
            <person name="Franch-Gras L."/>
            <person name="Hahn C."/>
            <person name="Garcia-Roger E.M."/>
            <person name="Carmona M.J."/>
            <person name="Serra M."/>
            <person name="Gomez A."/>
        </authorList>
    </citation>
    <scope>NUCLEOTIDE SEQUENCE [LARGE SCALE GENOMIC DNA]</scope>
    <source>
        <strain evidence="1">HYR1</strain>
    </source>
</reference>
<evidence type="ECO:0000313" key="1">
    <source>
        <dbReference type="EMBL" id="RNA17929.1"/>
    </source>
</evidence>
<dbReference type="AlphaFoldDB" id="A0A3M7R398"/>